<evidence type="ECO:0000313" key="4">
    <source>
        <dbReference type="Proteomes" id="UP001056291"/>
    </source>
</evidence>
<keyword evidence="4" id="KW-1185">Reference proteome</keyword>
<accession>A0ABY4W8G6</accession>
<keyword evidence="1" id="KW-1133">Transmembrane helix</keyword>
<evidence type="ECO:0000313" key="3">
    <source>
        <dbReference type="EMBL" id="USG63074.1"/>
    </source>
</evidence>
<organism evidence="3 4">
    <name type="scientific">Sneathiella marina</name>
    <dbReference type="NCBI Taxonomy" id="2950108"/>
    <lineage>
        <taxon>Bacteria</taxon>
        <taxon>Pseudomonadati</taxon>
        <taxon>Pseudomonadota</taxon>
        <taxon>Alphaproteobacteria</taxon>
        <taxon>Sneathiellales</taxon>
        <taxon>Sneathiellaceae</taxon>
        <taxon>Sneathiella</taxon>
    </lineage>
</organism>
<dbReference type="Pfam" id="PF07885">
    <property type="entry name" value="Ion_trans_2"/>
    <property type="match status" value="1"/>
</dbReference>
<keyword evidence="3" id="KW-0407">Ion channel</keyword>
<dbReference type="SUPFAM" id="SSF81324">
    <property type="entry name" value="Voltage-gated potassium channels"/>
    <property type="match status" value="1"/>
</dbReference>
<proteinExistence type="predicted"/>
<dbReference type="RefSeq" id="WP_251937576.1">
    <property type="nucleotide sequence ID" value="NZ_CP098747.1"/>
</dbReference>
<evidence type="ECO:0000256" key="1">
    <source>
        <dbReference type="SAM" id="Phobius"/>
    </source>
</evidence>
<feature type="transmembrane region" description="Helical" evidence="1">
    <location>
        <begin position="6"/>
        <end position="26"/>
    </location>
</feature>
<dbReference type="Proteomes" id="UP001056291">
    <property type="component" value="Chromosome"/>
</dbReference>
<name>A0ABY4W8G6_9PROT</name>
<protein>
    <submittedName>
        <fullName evidence="3">Potassium channel family protein</fullName>
    </submittedName>
</protein>
<dbReference type="InterPro" id="IPR013099">
    <property type="entry name" value="K_chnl_dom"/>
</dbReference>
<sequence>MFLQLTVGTGLIIACVVIHAVCLELLMRRLKIVGPKWDRRLPTYGHIIIMIIVVLGLFGAHTIEAWVWAIFYWVTGDVSNFANGIYFSTVTYTTLGYGDITLSPDWQITSSLQAVSGIILFGWSTAFLVNVRTFFWKKWGIDQYKN</sequence>
<dbReference type="EMBL" id="CP098747">
    <property type="protein sequence ID" value="USG63074.1"/>
    <property type="molecule type" value="Genomic_DNA"/>
</dbReference>
<gene>
    <name evidence="3" type="ORF">NBZ79_08785</name>
</gene>
<dbReference type="GO" id="GO:0034220">
    <property type="term" value="P:monoatomic ion transmembrane transport"/>
    <property type="evidence" value="ECO:0007669"/>
    <property type="project" value="UniProtKB-KW"/>
</dbReference>
<dbReference type="Gene3D" id="1.10.287.70">
    <property type="match status" value="1"/>
</dbReference>
<feature type="transmembrane region" description="Helical" evidence="1">
    <location>
        <begin position="114"/>
        <end position="135"/>
    </location>
</feature>
<keyword evidence="3" id="KW-0813">Transport</keyword>
<keyword evidence="3" id="KW-0406">Ion transport</keyword>
<feature type="transmembrane region" description="Helical" evidence="1">
    <location>
        <begin position="47"/>
        <end position="74"/>
    </location>
</feature>
<keyword evidence="1" id="KW-0812">Transmembrane</keyword>
<reference evidence="3" key="1">
    <citation type="submission" date="2022-06" db="EMBL/GenBank/DDBJ databases">
        <title>Sneathiella actinostolidae sp. nov., isolated from a sea anemonein the Western Pacific Ocean.</title>
        <authorList>
            <person name="Wei M.J."/>
        </authorList>
    </citation>
    <scope>NUCLEOTIDE SEQUENCE</scope>
    <source>
        <strain evidence="3">PHK-P5</strain>
    </source>
</reference>
<evidence type="ECO:0000259" key="2">
    <source>
        <dbReference type="Pfam" id="PF07885"/>
    </source>
</evidence>
<feature type="domain" description="Potassium channel" evidence="2">
    <location>
        <begin position="68"/>
        <end position="131"/>
    </location>
</feature>
<keyword evidence="1" id="KW-0472">Membrane</keyword>